<gene>
    <name evidence="1" type="ORF">BTJ66_07685</name>
</gene>
<dbReference type="Gene3D" id="3.40.50.1000">
    <property type="entry name" value="HAD superfamily/HAD-like"/>
    <property type="match status" value="1"/>
</dbReference>
<dbReference type="NCBIfam" id="TIGR01484">
    <property type="entry name" value="HAD-SF-IIB"/>
    <property type="match status" value="1"/>
</dbReference>
<dbReference type="GO" id="GO:0000287">
    <property type="term" value="F:magnesium ion binding"/>
    <property type="evidence" value="ECO:0007669"/>
    <property type="project" value="TreeGrafter"/>
</dbReference>
<dbReference type="GO" id="GO:0016791">
    <property type="term" value="F:phosphatase activity"/>
    <property type="evidence" value="ECO:0007669"/>
    <property type="project" value="TreeGrafter"/>
</dbReference>
<comment type="caution">
    <text evidence="1">The sequence shown here is derived from an EMBL/GenBank/DDBJ whole genome shotgun (WGS) entry which is preliminary data.</text>
</comment>
<organism evidence="1 2">
    <name type="scientific">Staphylococcus edaphicus</name>
    <dbReference type="NCBI Taxonomy" id="1955013"/>
    <lineage>
        <taxon>Bacteria</taxon>
        <taxon>Bacillati</taxon>
        <taxon>Bacillota</taxon>
        <taxon>Bacilli</taxon>
        <taxon>Bacillales</taxon>
        <taxon>Staphylococcaceae</taxon>
        <taxon>Staphylococcus</taxon>
    </lineage>
</organism>
<dbReference type="PANTHER" id="PTHR10000:SF53">
    <property type="entry name" value="5-AMINO-6-(5-PHOSPHO-D-RIBITYLAMINO)URACIL PHOSPHATASE YBJI-RELATED"/>
    <property type="match status" value="1"/>
</dbReference>
<name>A0A2C6WK46_9STAP</name>
<accession>A0A2C6WK46</accession>
<proteinExistence type="predicted"/>
<dbReference type="InterPro" id="IPR023214">
    <property type="entry name" value="HAD_sf"/>
</dbReference>
<keyword evidence="1" id="KW-0378">Hydrolase</keyword>
<dbReference type="Pfam" id="PF08282">
    <property type="entry name" value="Hydrolase_3"/>
    <property type="match status" value="1"/>
</dbReference>
<dbReference type="RefSeq" id="WP_099090386.1">
    <property type="nucleotide sequence ID" value="NZ_MRZN01000011.1"/>
</dbReference>
<protein>
    <submittedName>
        <fullName evidence="1">Hydrolase</fullName>
    </submittedName>
</protein>
<dbReference type="GO" id="GO:0005829">
    <property type="term" value="C:cytosol"/>
    <property type="evidence" value="ECO:0007669"/>
    <property type="project" value="TreeGrafter"/>
</dbReference>
<sequence length="247" mass="28466">MLFVLDVDGTICFNGKFIEPELHREINRLETEHQIIFASARPIRDLVPVVKDFKNHLLIGGNGSIISKKNDISIIEQIPQNEFTEIKKIIKENCINYIIDGKFNYSAHVNPKNKIYRQLDPDKLANNVSMDQIKKPIKIILIDVPEQLYTKLEKIFQKYNDCLSINYHKKDKNIDITAKDVNKFSTLKKVIGNQTYIAYGNDINDYELLKNAKKSFYVGKGLEEIDFDNIELVNNNATSVAKSLHCF</sequence>
<dbReference type="AlphaFoldDB" id="A0A2C6WK46"/>
<reference evidence="2" key="1">
    <citation type="submission" date="2017-10" db="EMBL/GenBank/DDBJ databases">
        <title>Staphylococcus edaphicus sp. nov., isolated in Antarctica, harbouring mecC gene and genomic islands essential in adaptation to extreme environment.</title>
        <authorList>
            <person name="Pantucek R."/>
            <person name="Sedlacek I."/>
            <person name="Indrakova A."/>
            <person name="Vrbovska V."/>
            <person name="Maslanova I."/>
            <person name="Kovarovic V."/>
            <person name="Svec P."/>
            <person name="Kralova S."/>
            <person name="Kristofova L."/>
            <person name="Keklakova J."/>
            <person name="Petras P."/>
            <person name="Doskar J."/>
        </authorList>
    </citation>
    <scope>NUCLEOTIDE SEQUENCE [LARGE SCALE GENOMIC DNA]</scope>
    <source>
        <strain evidence="2">CCM 5085</strain>
    </source>
</reference>
<dbReference type="InterPro" id="IPR036412">
    <property type="entry name" value="HAD-like_sf"/>
</dbReference>
<dbReference type="Gene3D" id="3.30.1240.10">
    <property type="match status" value="1"/>
</dbReference>
<evidence type="ECO:0000313" key="2">
    <source>
        <dbReference type="Proteomes" id="UP000223828"/>
    </source>
</evidence>
<dbReference type="Proteomes" id="UP000223828">
    <property type="component" value="Unassembled WGS sequence"/>
</dbReference>
<dbReference type="PANTHER" id="PTHR10000">
    <property type="entry name" value="PHOSPHOSERINE PHOSPHATASE"/>
    <property type="match status" value="1"/>
</dbReference>
<dbReference type="OrthoDB" id="1650327at2"/>
<dbReference type="InterPro" id="IPR006379">
    <property type="entry name" value="HAD-SF_hydro_IIB"/>
</dbReference>
<evidence type="ECO:0000313" key="1">
    <source>
        <dbReference type="EMBL" id="PHK49480.1"/>
    </source>
</evidence>
<dbReference type="SUPFAM" id="SSF56784">
    <property type="entry name" value="HAD-like"/>
    <property type="match status" value="1"/>
</dbReference>
<dbReference type="EMBL" id="MRZN01000011">
    <property type="protein sequence ID" value="PHK49480.1"/>
    <property type="molecule type" value="Genomic_DNA"/>
</dbReference>